<gene>
    <name evidence="2" type="ORF">TorRG33x02_231720</name>
</gene>
<sequence>MVRQSRWNLTYDRASPMSPSPSTPESDTQSLISDPMPPLFWFSREKGSLSRRYATGRELEFGSLMARLGHFGCLLYMTLC</sequence>
<evidence type="ECO:0000313" key="3">
    <source>
        <dbReference type="Proteomes" id="UP000237000"/>
    </source>
</evidence>
<dbReference type="Proteomes" id="UP000237000">
    <property type="component" value="Unassembled WGS sequence"/>
</dbReference>
<keyword evidence="3" id="KW-1185">Reference proteome</keyword>
<name>A0A2P5E688_TREOI</name>
<feature type="region of interest" description="Disordered" evidence="1">
    <location>
        <begin position="1"/>
        <end position="32"/>
    </location>
</feature>
<proteinExistence type="predicted"/>
<comment type="caution">
    <text evidence="2">The sequence shown here is derived from an EMBL/GenBank/DDBJ whole genome shotgun (WGS) entry which is preliminary data.</text>
</comment>
<organism evidence="2 3">
    <name type="scientific">Trema orientale</name>
    <name type="common">Charcoal tree</name>
    <name type="synonym">Celtis orientalis</name>
    <dbReference type="NCBI Taxonomy" id="63057"/>
    <lineage>
        <taxon>Eukaryota</taxon>
        <taxon>Viridiplantae</taxon>
        <taxon>Streptophyta</taxon>
        <taxon>Embryophyta</taxon>
        <taxon>Tracheophyta</taxon>
        <taxon>Spermatophyta</taxon>
        <taxon>Magnoliopsida</taxon>
        <taxon>eudicotyledons</taxon>
        <taxon>Gunneridae</taxon>
        <taxon>Pentapetalae</taxon>
        <taxon>rosids</taxon>
        <taxon>fabids</taxon>
        <taxon>Rosales</taxon>
        <taxon>Cannabaceae</taxon>
        <taxon>Trema</taxon>
    </lineage>
</organism>
<dbReference type="InParanoid" id="A0A2P5E688"/>
<accession>A0A2P5E688</accession>
<protein>
    <submittedName>
        <fullName evidence="2">Uncharacterized protein</fullName>
    </submittedName>
</protein>
<dbReference type="AlphaFoldDB" id="A0A2P5E688"/>
<evidence type="ECO:0000313" key="2">
    <source>
        <dbReference type="EMBL" id="PON81054.1"/>
    </source>
</evidence>
<evidence type="ECO:0000256" key="1">
    <source>
        <dbReference type="SAM" id="MobiDB-lite"/>
    </source>
</evidence>
<reference evidence="3" key="1">
    <citation type="submission" date="2016-06" db="EMBL/GenBank/DDBJ databases">
        <title>Parallel loss of symbiosis genes in relatives of nitrogen-fixing non-legume Parasponia.</title>
        <authorList>
            <person name="Van Velzen R."/>
            <person name="Holmer R."/>
            <person name="Bu F."/>
            <person name="Rutten L."/>
            <person name="Van Zeijl A."/>
            <person name="Liu W."/>
            <person name="Santuari L."/>
            <person name="Cao Q."/>
            <person name="Sharma T."/>
            <person name="Shen D."/>
            <person name="Roswanjaya Y."/>
            <person name="Wardhani T."/>
            <person name="Kalhor M.S."/>
            <person name="Jansen J."/>
            <person name="Van den Hoogen J."/>
            <person name="Gungor B."/>
            <person name="Hartog M."/>
            <person name="Hontelez J."/>
            <person name="Verver J."/>
            <person name="Yang W.-C."/>
            <person name="Schijlen E."/>
            <person name="Repin R."/>
            <person name="Schilthuizen M."/>
            <person name="Schranz E."/>
            <person name="Heidstra R."/>
            <person name="Miyata K."/>
            <person name="Fedorova E."/>
            <person name="Kohlen W."/>
            <person name="Bisseling T."/>
            <person name="Smit S."/>
            <person name="Geurts R."/>
        </authorList>
    </citation>
    <scope>NUCLEOTIDE SEQUENCE [LARGE SCALE GENOMIC DNA]</scope>
    <source>
        <strain evidence="3">cv. RG33-2</strain>
    </source>
</reference>
<dbReference type="EMBL" id="JXTC01000226">
    <property type="protein sequence ID" value="PON81054.1"/>
    <property type="molecule type" value="Genomic_DNA"/>
</dbReference>